<gene>
    <name evidence="1" type="ORF">NCS57_00658600</name>
</gene>
<protein>
    <submittedName>
        <fullName evidence="1">Uncharacterized protein</fullName>
    </submittedName>
</protein>
<dbReference type="Proteomes" id="UP001065298">
    <property type="component" value="Chromosome 4"/>
</dbReference>
<proteinExistence type="predicted"/>
<evidence type="ECO:0000313" key="2">
    <source>
        <dbReference type="Proteomes" id="UP001065298"/>
    </source>
</evidence>
<organism evidence="1 2">
    <name type="scientific">Fusarium keratoplasticum</name>
    <dbReference type="NCBI Taxonomy" id="1328300"/>
    <lineage>
        <taxon>Eukaryota</taxon>
        <taxon>Fungi</taxon>
        <taxon>Dikarya</taxon>
        <taxon>Ascomycota</taxon>
        <taxon>Pezizomycotina</taxon>
        <taxon>Sordariomycetes</taxon>
        <taxon>Hypocreomycetidae</taxon>
        <taxon>Hypocreales</taxon>
        <taxon>Nectriaceae</taxon>
        <taxon>Fusarium</taxon>
        <taxon>Fusarium solani species complex</taxon>
    </lineage>
</organism>
<sequence length="548" mass="61356">MSTPQSGRNNYQPDVASAAESRTAWETPPLVAVLEAVPGPDGFRSDDAKVILTLLSFLSTSDPISLDLLSHGAAARKRWTTLGGIEEVDAVHAGLAPELRNLLSDGKRLESVFDGLCLSSVVSMDNDENYTLDEAVASRVREGVPAEDLPFWRCQALVVSYRAIPWKYIQPATSNAKLFLPHLEHTLQAFQDHFDLLHTSTRIDLALTLVEASRFPTIAWKRSVISQAEIASSGLEHPYLDCRIAQSQSLLSRIAGDMDYATKIISKSVQPKAEVDKRMNSALGQATIQRSLNCIQVEDLKTAKTLLEQWTPLDQNSSPIEQVTVFRKELLLGRVLRFLGVFKESLLHLDQARETAEHGKDLLFDEDLCDLTCEHADTLRELDDPGAAEHHLRAEIARRGQKGLSSGRPRLEISLAEALFAQEHFQEAERLCLDIQSRPGLLKFEKLRLHITLAKIRHVQSDKESALSYWQEAMEEIGKFQLTNGRTTRIIVISICDALKDLGQTSLLNEYMKQLESLGKMMKPGGTMYWIAGMRHWSEYLECRSSRS</sequence>
<evidence type="ECO:0000313" key="1">
    <source>
        <dbReference type="EMBL" id="KAI8671822.1"/>
    </source>
</evidence>
<dbReference type="EMBL" id="CM046506">
    <property type="protein sequence ID" value="KAI8671822.1"/>
    <property type="molecule type" value="Genomic_DNA"/>
</dbReference>
<accession>A0ACC0R3S6</accession>
<comment type="caution">
    <text evidence="1">The sequence shown here is derived from an EMBL/GenBank/DDBJ whole genome shotgun (WGS) entry which is preliminary data.</text>
</comment>
<name>A0ACC0R3S6_9HYPO</name>
<reference evidence="1" key="1">
    <citation type="submission" date="2022-06" db="EMBL/GenBank/DDBJ databases">
        <title>Fusarium solani species complex genomes reveal bases of compartmentalisation and animal pathogenesis.</title>
        <authorList>
            <person name="Tsai I.J."/>
        </authorList>
    </citation>
    <scope>NUCLEOTIDE SEQUENCE</scope>
    <source>
        <strain evidence="1">Fu6.1</strain>
    </source>
</reference>
<keyword evidence="2" id="KW-1185">Reference proteome</keyword>